<dbReference type="FunFam" id="3.60.20.10:FF:000043">
    <property type="entry name" value="Glutamate synthase 1 [NADH] chloroplastic"/>
    <property type="match status" value="1"/>
</dbReference>
<feature type="domain" description="Glutamine amidotransferase type-2" evidence="24">
    <location>
        <begin position="49"/>
        <end position="440"/>
    </location>
</feature>
<reference evidence="25" key="1">
    <citation type="submission" date="2022-01" db="EMBL/GenBank/DDBJ databases">
        <authorList>
            <person name="King R."/>
        </authorList>
    </citation>
    <scope>NUCLEOTIDE SEQUENCE</scope>
</reference>
<evidence type="ECO:0000256" key="6">
    <source>
        <dbReference type="ARBA" id="ARBA00009716"/>
    </source>
</evidence>
<feature type="region of interest" description="Disordered" evidence="23">
    <location>
        <begin position="1"/>
        <end position="23"/>
    </location>
</feature>
<dbReference type="Pfam" id="PF00310">
    <property type="entry name" value="GATase_2"/>
    <property type="match status" value="1"/>
</dbReference>
<dbReference type="SUPFAM" id="SSF51971">
    <property type="entry name" value="Nucleotide-binding domain"/>
    <property type="match status" value="1"/>
</dbReference>
<keyword evidence="14" id="KW-0408">Iron</keyword>
<dbReference type="InterPro" id="IPR013785">
    <property type="entry name" value="Aldolase_TIM"/>
</dbReference>
<evidence type="ECO:0000313" key="25">
    <source>
        <dbReference type="EMBL" id="CAG9804232.1"/>
    </source>
</evidence>
<dbReference type="GO" id="GO:0010181">
    <property type="term" value="F:FMN binding"/>
    <property type="evidence" value="ECO:0007669"/>
    <property type="project" value="InterPro"/>
</dbReference>
<dbReference type="CDD" id="cd02808">
    <property type="entry name" value="GltS_FMN"/>
    <property type="match status" value="1"/>
</dbReference>
<keyword evidence="9" id="KW-0288">FMN</keyword>
<dbReference type="PANTHER" id="PTHR43100:SF1">
    <property type="entry name" value="GLUTAMATE SYNTHASE [NADPH] SMALL CHAIN"/>
    <property type="match status" value="1"/>
</dbReference>
<dbReference type="GO" id="GO:0016040">
    <property type="term" value="F:glutamate synthase (NADH) activity"/>
    <property type="evidence" value="ECO:0007669"/>
    <property type="project" value="UniProtKB-EC"/>
</dbReference>
<protein>
    <recommendedName>
        <fullName evidence="18">glutamate synthase (NADH)</fullName>
        <ecNumber evidence="18">1.4.1.14</ecNumber>
    </recommendedName>
</protein>
<dbReference type="InterPro" id="IPR006982">
    <property type="entry name" value="Glu_synth_centr_N"/>
</dbReference>
<comment type="pathway">
    <text evidence="5">Amino-acid biosynthesis; L-glutamate biosynthesis via GLT pathway; L-glutamate from 2-oxoglutarate and L-glutamine (NAD(+) route): step 1/1.</text>
</comment>
<accession>A0A9N9RSM5</accession>
<evidence type="ECO:0000256" key="17">
    <source>
        <dbReference type="ARBA" id="ARBA00023291"/>
    </source>
</evidence>
<dbReference type="InterPro" id="IPR029055">
    <property type="entry name" value="Ntn_hydrolases_N"/>
</dbReference>
<organism evidence="25 26">
    <name type="scientific">Chironomus riparius</name>
    <dbReference type="NCBI Taxonomy" id="315576"/>
    <lineage>
        <taxon>Eukaryota</taxon>
        <taxon>Metazoa</taxon>
        <taxon>Ecdysozoa</taxon>
        <taxon>Arthropoda</taxon>
        <taxon>Hexapoda</taxon>
        <taxon>Insecta</taxon>
        <taxon>Pterygota</taxon>
        <taxon>Neoptera</taxon>
        <taxon>Endopterygota</taxon>
        <taxon>Diptera</taxon>
        <taxon>Nematocera</taxon>
        <taxon>Chironomoidea</taxon>
        <taxon>Chironomidae</taxon>
        <taxon>Chironominae</taxon>
        <taxon>Chironomus</taxon>
    </lineage>
</organism>
<feature type="compositionally biased region" description="Polar residues" evidence="23">
    <location>
        <begin position="1"/>
        <end position="15"/>
    </location>
</feature>
<dbReference type="GO" id="GO:0006537">
    <property type="term" value="P:glutamate biosynthetic process"/>
    <property type="evidence" value="ECO:0007669"/>
    <property type="project" value="UniProtKB-KW"/>
</dbReference>
<dbReference type="InterPro" id="IPR036188">
    <property type="entry name" value="FAD/NAD-bd_sf"/>
</dbReference>
<dbReference type="FunFam" id="3.50.50.60:FF:000207">
    <property type="entry name" value="Glutamate synthase"/>
    <property type="match status" value="1"/>
</dbReference>
<keyword evidence="17 21" id="KW-0003">3Fe-4S</keyword>
<keyword evidence="7" id="KW-0028">Amino-acid biosynthesis</keyword>
<dbReference type="SUPFAM" id="SSF69336">
    <property type="entry name" value="Alpha subunit of glutamate synthase, C-terminal domain"/>
    <property type="match status" value="1"/>
</dbReference>
<evidence type="ECO:0000259" key="24">
    <source>
        <dbReference type="PROSITE" id="PS51278"/>
    </source>
</evidence>
<evidence type="ECO:0000256" key="9">
    <source>
        <dbReference type="ARBA" id="ARBA00022643"/>
    </source>
</evidence>
<feature type="active site" description="For GATase activity" evidence="20">
    <location>
        <position position="49"/>
    </location>
</feature>
<dbReference type="FunFam" id="2.160.20.60:FF:000001">
    <property type="entry name" value="Glutamate synthase, large subunit"/>
    <property type="match status" value="1"/>
</dbReference>
<dbReference type="FunFam" id="3.20.20.70:FF:000031">
    <property type="entry name" value="Glutamate synthase 1 [NADH]"/>
    <property type="match status" value="1"/>
</dbReference>
<evidence type="ECO:0000256" key="21">
    <source>
        <dbReference type="PIRSR" id="PIRSR000187-2"/>
    </source>
</evidence>
<dbReference type="EMBL" id="OU895878">
    <property type="protein sequence ID" value="CAG9804232.1"/>
    <property type="molecule type" value="Genomic_DNA"/>
</dbReference>
<keyword evidence="11" id="KW-0274">FAD</keyword>
<comment type="cofactor">
    <cofactor evidence="1">
        <name>FMN</name>
        <dbReference type="ChEBI" id="CHEBI:58210"/>
    </cofactor>
</comment>
<dbReference type="Gene3D" id="3.20.20.70">
    <property type="entry name" value="Aldolase class I"/>
    <property type="match status" value="2"/>
</dbReference>
<evidence type="ECO:0000256" key="15">
    <source>
        <dbReference type="ARBA" id="ARBA00023014"/>
    </source>
</evidence>
<dbReference type="PIRSF" id="PIRSF000187">
    <property type="entry name" value="GOGAT"/>
    <property type="match status" value="1"/>
</dbReference>
<dbReference type="PANTHER" id="PTHR43100">
    <property type="entry name" value="GLUTAMATE SYNTHASE [NADPH] SMALL CHAIN"/>
    <property type="match status" value="1"/>
</dbReference>
<dbReference type="Gene3D" id="3.60.20.10">
    <property type="entry name" value="Glutamine Phosphoribosylpyrophosphate, subunit 1, domain 1"/>
    <property type="match status" value="1"/>
</dbReference>
<feature type="binding site" evidence="21">
    <location>
        <position position="1174"/>
    </location>
    <ligand>
        <name>[3Fe-4S] cluster</name>
        <dbReference type="ChEBI" id="CHEBI:21137"/>
    </ligand>
</feature>
<dbReference type="NCBIfam" id="NF008730">
    <property type="entry name" value="PRK11750.1"/>
    <property type="match status" value="1"/>
</dbReference>
<evidence type="ECO:0000256" key="5">
    <source>
        <dbReference type="ARBA" id="ARBA00004944"/>
    </source>
</evidence>
<name>A0A9N9RSM5_9DIPT</name>
<feature type="binding site" evidence="21">
    <location>
        <position position="1163"/>
    </location>
    <ligand>
        <name>[3Fe-4S] cluster</name>
        <dbReference type="ChEBI" id="CHEBI:21137"/>
    </ligand>
</feature>
<evidence type="ECO:0000256" key="12">
    <source>
        <dbReference type="ARBA" id="ARBA00022962"/>
    </source>
</evidence>
<evidence type="ECO:0000256" key="23">
    <source>
        <dbReference type="SAM" id="MobiDB-lite"/>
    </source>
</evidence>
<keyword evidence="8" id="KW-0285">Flavoprotein</keyword>
<reference evidence="25" key="2">
    <citation type="submission" date="2022-10" db="EMBL/GenBank/DDBJ databases">
        <authorList>
            <consortium name="ENA_rothamsted_submissions"/>
            <consortium name="culmorum"/>
            <person name="King R."/>
        </authorList>
    </citation>
    <scope>NUCLEOTIDE SEQUENCE</scope>
</reference>
<evidence type="ECO:0000256" key="4">
    <source>
        <dbReference type="ARBA" id="ARBA00004909"/>
    </source>
</evidence>
<dbReference type="InterPro" id="IPR028261">
    <property type="entry name" value="DPD_II"/>
</dbReference>
<keyword evidence="10" id="KW-0479">Metal-binding</keyword>
<evidence type="ECO:0000256" key="13">
    <source>
        <dbReference type="ARBA" id="ARBA00023002"/>
    </source>
</evidence>
<dbReference type="GO" id="GO:0051538">
    <property type="term" value="F:3 iron, 4 sulfur cluster binding"/>
    <property type="evidence" value="ECO:0007669"/>
    <property type="project" value="UniProtKB-KW"/>
</dbReference>
<dbReference type="Gene3D" id="1.10.1060.10">
    <property type="entry name" value="Alpha-helical ferredoxin"/>
    <property type="match status" value="1"/>
</dbReference>
<comment type="pathway">
    <text evidence="4">Nitrogen metabolism.</text>
</comment>
<evidence type="ECO:0000256" key="11">
    <source>
        <dbReference type="ARBA" id="ARBA00022827"/>
    </source>
</evidence>
<evidence type="ECO:0000256" key="8">
    <source>
        <dbReference type="ARBA" id="ARBA00022630"/>
    </source>
</evidence>
<comment type="cofactor">
    <cofactor evidence="2">
        <name>FAD</name>
        <dbReference type="ChEBI" id="CHEBI:57692"/>
    </cofactor>
</comment>
<keyword evidence="15 21" id="KW-0411">Iron-sulfur</keyword>
<dbReference type="InterPro" id="IPR051394">
    <property type="entry name" value="Glutamate_Synthase"/>
</dbReference>
<dbReference type="OrthoDB" id="4327079at2759"/>
<keyword evidence="16" id="KW-0314">Glutamate biosynthesis</keyword>
<comment type="catalytic activity">
    <reaction evidence="19">
        <text>2 L-glutamate + NAD(+) = L-glutamine + 2-oxoglutarate + NADH + H(+)</text>
        <dbReference type="Rhea" id="RHEA:13753"/>
        <dbReference type="ChEBI" id="CHEBI:15378"/>
        <dbReference type="ChEBI" id="CHEBI:16810"/>
        <dbReference type="ChEBI" id="CHEBI:29985"/>
        <dbReference type="ChEBI" id="CHEBI:57540"/>
        <dbReference type="ChEBI" id="CHEBI:57945"/>
        <dbReference type="ChEBI" id="CHEBI:58359"/>
        <dbReference type="EC" id="1.4.1.14"/>
    </reaction>
</comment>
<dbReference type="InterPro" id="IPR002932">
    <property type="entry name" value="Glu_synthdom"/>
</dbReference>
<dbReference type="PROSITE" id="PS51278">
    <property type="entry name" value="GATASE_TYPE_2"/>
    <property type="match status" value="1"/>
</dbReference>
<dbReference type="Proteomes" id="UP001153620">
    <property type="component" value="Chromosome 2"/>
</dbReference>
<dbReference type="Gene3D" id="2.160.20.60">
    <property type="entry name" value="Glutamate synthase, alpha subunit, C-terminal domain"/>
    <property type="match status" value="1"/>
</dbReference>
<dbReference type="Pfam" id="PF07992">
    <property type="entry name" value="Pyr_redox_2"/>
    <property type="match status" value="1"/>
</dbReference>
<keyword evidence="26" id="KW-1185">Reference proteome</keyword>
<dbReference type="Pfam" id="PF14691">
    <property type="entry name" value="Fer4_20"/>
    <property type="match status" value="1"/>
</dbReference>
<evidence type="ECO:0000256" key="22">
    <source>
        <dbReference type="SAM" id="Coils"/>
    </source>
</evidence>
<dbReference type="CDD" id="cd00713">
    <property type="entry name" value="GltS"/>
    <property type="match status" value="1"/>
</dbReference>
<evidence type="ECO:0000256" key="20">
    <source>
        <dbReference type="PIRSR" id="PIRSR000187-1"/>
    </source>
</evidence>
<gene>
    <name evidence="25" type="ORF">CHIRRI_LOCUS7125</name>
</gene>
<evidence type="ECO:0000256" key="14">
    <source>
        <dbReference type="ARBA" id="ARBA00023004"/>
    </source>
</evidence>
<keyword evidence="13" id="KW-0560">Oxidoreductase</keyword>
<dbReference type="InterPro" id="IPR036485">
    <property type="entry name" value="Glu_synth_asu_C_sf"/>
</dbReference>
<dbReference type="SUPFAM" id="SSF56235">
    <property type="entry name" value="N-terminal nucleophile aminohydrolases (Ntn hydrolases)"/>
    <property type="match status" value="1"/>
</dbReference>
<dbReference type="CDD" id="cd00982">
    <property type="entry name" value="gltB_C"/>
    <property type="match status" value="1"/>
</dbReference>
<dbReference type="Pfam" id="PF04898">
    <property type="entry name" value="Glu_syn_central"/>
    <property type="match status" value="1"/>
</dbReference>
<comment type="cofactor">
    <cofactor evidence="21">
        <name>[3Fe-4S] cluster</name>
        <dbReference type="ChEBI" id="CHEBI:21137"/>
    </cofactor>
    <text evidence="21">Binds 1 [3Fe-4S] cluster.</text>
</comment>
<dbReference type="InterPro" id="IPR017932">
    <property type="entry name" value="GATase_2_dom"/>
</dbReference>
<dbReference type="GO" id="GO:0019676">
    <property type="term" value="P:ammonia assimilation cycle"/>
    <property type="evidence" value="ECO:0007669"/>
    <property type="project" value="UniProtKB-ARBA"/>
</dbReference>
<dbReference type="PRINTS" id="PR00419">
    <property type="entry name" value="ADXRDTASE"/>
</dbReference>
<evidence type="ECO:0000256" key="18">
    <source>
        <dbReference type="ARBA" id="ARBA00024383"/>
    </source>
</evidence>
<evidence type="ECO:0000256" key="1">
    <source>
        <dbReference type="ARBA" id="ARBA00001917"/>
    </source>
</evidence>
<dbReference type="GO" id="GO:0016639">
    <property type="term" value="F:oxidoreductase activity, acting on the CH-NH2 group of donors, NAD or NADP as acceptor"/>
    <property type="evidence" value="ECO:0007669"/>
    <property type="project" value="InterPro"/>
</dbReference>
<comment type="pathway">
    <text evidence="3">Energy metabolism; nitrogen metabolism.</text>
</comment>
<dbReference type="EC" id="1.4.1.14" evidence="18"/>
<feature type="binding site" evidence="21">
    <location>
        <position position="1169"/>
    </location>
    <ligand>
        <name>[3Fe-4S] cluster</name>
        <dbReference type="ChEBI" id="CHEBI:21137"/>
    </ligand>
</feature>
<dbReference type="Gene3D" id="3.50.50.60">
    <property type="entry name" value="FAD/NAD(P)-binding domain"/>
    <property type="match status" value="3"/>
</dbReference>
<keyword evidence="22" id="KW-0175">Coiled coil</keyword>
<sequence>MAPPNNFTDENNTTRPVIENDKKEADKLMDWEAPRAQGLYDPQNEHDACGVGFIVAIDGRRNHKILRDAQTLAERMYHRGAVACDNDTGDGAGVLTAIPHKLYSKELSAQGIQLPEFGKYATGILYLDKNSHEQVEKDFNNLAVSLGLKIITWRTVPTDINAIGTVARKSEPLSRQVFVTANLDEEALKRQVFVLRKRATHELTKPGQRFYMCSLSTLTVVYKGLFNSDQLWLYYLDLLNPDFDTYLALVHTRFSTNTFPAWERAHPMRVLAHNGEINTLRGNINCMKGREGVMKSDIFGDQLKNLFPVVEPNLSDSGSADCVLEFLTMVGKRSLPEAVMTMVPEAWQNDRTMSQEKRDFYRWSACVMEPWDGPALISFTDGRYIGAVLDRNGLRPSRFYVTRDNVLIMASEVGVYDVEPKDVLLKSRLKPGRMLLVDTKEKSLIQDVELKSKIAKSRPHGEWLQQQIFLQDIRREDSLKHGALSAVRSAGDLKRFTRGLFDPRLTLYGYTTETIHMLLVPMIKNKKEALGSMGNDSPLACLSKFQPLPYEYFKQLFAQVTNPPIDPFREKIVMSMQAPIGPEYNILEPSAQQVHRIWLNNPILSVADIQMLKRSTYRGWKTCVIDITFDFRDGVQGYIETFDRICREAQRAAETGHQLIIISDRAGGPQFCPISSILALGCIHHHLIETRLRMKLGLIVETAEAREVHHICVLLGYGADAINPYLVFELAKTLRDQCIIDPALSDEEISSSFGKAIDTGMYKVMAKMGISTLQSYKGAQIFEAVGLGVEVVDKCFRGTASRIGGVTMDILARESLERHQLSFHHVSPDAQILRNPGNYHWRAGGEGHLNDPAAISALQEASINDDHSSYKRFREATMNSVRQCCLRGQLDFVSDREKVDISEVEPASEIVKRFATGAMSFGSISLEAHATLAVAMNRIGGKSNTGEGGENADRYLNQDPQFNKRSAIKQVASGRFGVTAAYIANSDDLQIKMAQGAKPGEGGELPGYKVTKSIAKTRHSVAGVGLISPPPHHDIYSIEDLAELIYDLKCANPNARISVKLVSEVGVGVVAAGVAKGKAEHIVVSGHDGGTGASSWTGIKSAGLPWELGIAETHQVLVLNNLRSRVIVQADGQLRTGFDIVIAALLGADEFGFSTAPLIVMGCTMMRKCHLNTCPVGIATQDPILREKFAGKPEHVINYLFMLAEDIREIMAGMGIRKFQELIGRTDLLKMNPDRNNEKAHTLDLQLVLKSALEMRPNTNIIGGSVKQEFQLEKRSDNDIIEQAQGILNGKEKTLNLNMTIRNEERAFASTLSYHIACKFGEPGLPDGTSININLRGSAGQSFGAFLAKGVNIRLVGDANDYVGKSLSGGSIVITPPEDSPFESHLNVIVGNVCLYGATSGKAFFRGIAAERFCVRNSGAIAVVEGVGDHGCEYMTGGICLILSGNTGRNFAAGMSGGIAYVYDPDDIFVSGKVNMESVELCELDEKPDRELVHGLLEEFVQKTGSVLAKDILNSWPGVCSKFVKVFPFEYQRALKALEEERIKEEQLKEEERLKALELEEEAQDVDVDNDPYEPQVKDIEEAVKDVALEKRKVVKEKNLDKVRGFIKYKREVQPYRNPAKRQEDWDEIYNFDHVRKNLKTQAARCMECGVPFCQSNVHGCPLGNIIPKWNDLVFTDRWKDALLQLLQTNNFPEFTGRVCPAPCEGSCVLGISEPAVTIKNIECAIIDTAFEEGWIRPEKPSCRSGNKVAIIGSGPAGLAAAQQLNRAGHTVTVYERNDRPGGLLQYGIPTMKLSKEVVMRRIDLLEAEGIKFKCNVNVGTDVSSNDLLNNYDAVLITTGSTTPRDLSITNRHLNGIHYAMEFLEANQKRQLGTREDCIWAHGKDVIVIGGGDTGCDCIATSLRHGAKSITNFELLPQPPAKRAADNPWPQWPRIFRIDYGHEEVKLKHGKDPRQYCITAKEFLDDGNGNVKGVNTVQVEWTKSATGQWQMKELAGSEKFYPADLILLAMGFIGPEKKVPSDIGVPLDNRGNIQTPNGTYGTSNPKIFAAGDCRRGQSLVVWAISEGRQAARQIDSFLTGMPSVLPGPGGVIIPQKAT</sequence>
<comment type="similarity">
    <text evidence="6">Belongs to the glutamate synthase family.</text>
</comment>
<dbReference type="InterPro" id="IPR012220">
    <property type="entry name" value="Glu_synth_euk"/>
</dbReference>
<evidence type="ECO:0000256" key="16">
    <source>
        <dbReference type="ARBA" id="ARBA00023164"/>
    </source>
</evidence>
<dbReference type="InterPro" id="IPR009051">
    <property type="entry name" value="Helical_ferredxn"/>
</dbReference>
<dbReference type="Pfam" id="PF01493">
    <property type="entry name" value="GXGXG"/>
    <property type="match status" value="1"/>
</dbReference>
<dbReference type="InterPro" id="IPR023753">
    <property type="entry name" value="FAD/NAD-binding_dom"/>
</dbReference>
<dbReference type="GO" id="GO:0050660">
    <property type="term" value="F:flavin adenine dinucleotide binding"/>
    <property type="evidence" value="ECO:0007669"/>
    <property type="project" value="InterPro"/>
</dbReference>
<evidence type="ECO:0000313" key="26">
    <source>
        <dbReference type="Proteomes" id="UP001153620"/>
    </source>
</evidence>
<keyword evidence="12" id="KW-0315">Glutamine amidotransferase</keyword>
<evidence type="ECO:0000256" key="2">
    <source>
        <dbReference type="ARBA" id="ARBA00001974"/>
    </source>
</evidence>
<evidence type="ECO:0000256" key="19">
    <source>
        <dbReference type="ARBA" id="ARBA00048867"/>
    </source>
</evidence>
<proteinExistence type="inferred from homology"/>
<dbReference type="InterPro" id="IPR006005">
    <property type="entry name" value="Glut_synth_ssu1"/>
</dbReference>
<dbReference type="SUPFAM" id="SSF46548">
    <property type="entry name" value="alpha-helical ferredoxin"/>
    <property type="match status" value="1"/>
</dbReference>
<feature type="coiled-coil region" evidence="22">
    <location>
        <begin position="1531"/>
        <end position="1569"/>
    </location>
</feature>
<dbReference type="InterPro" id="IPR002489">
    <property type="entry name" value="Glu_synth_asu_C"/>
</dbReference>
<evidence type="ECO:0000256" key="3">
    <source>
        <dbReference type="ARBA" id="ARBA00004802"/>
    </source>
</evidence>
<dbReference type="GO" id="GO:0005506">
    <property type="term" value="F:iron ion binding"/>
    <property type="evidence" value="ECO:0007669"/>
    <property type="project" value="InterPro"/>
</dbReference>
<evidence type="ECO:0000256" key="7">
    <source>
        <dbReference type="ARBA" id="ARBA00022605"/>
    </source>
</evidence>
<dbReference type="NCBIfam" id="TIGR01317">
    <property type="entry name" value="GOGAT_sm_gam"/>
    <property type="match status" value="1"/>
</dbReference>
<dbReference type="FunFam" id="3.20.20.70:FF:000017">
    <property type="entry name" value="Glutamate synthase [NADH], amyloplastic"/>
    <property type="match status" value="1"/>
</dbReference>
<dbReference type="SUPFAM" id="SSF51395">
    <property type="entry name" value="FMN-linked oxidoreductases"/>
    <property type="match status" value="1"/>
</dbReference>
<evidence type="ECO:0000256" key="10">
    <source>
        <dbReference type="ARBA" id="ARBA00022723"/>
    </source>
</evidence>
<dbReference type="Pfam" id="PF01645">
    <property type="entry name" value="Glu_synthase"/>
    <property type="match status" value="1"/>
</dbReference>